<dbReference type="PANTHER" id="PTHR31157:SF1">
    <property type="entry name" value="SCP DOMAIN-CONTAINING PROTEIN"/>
    <property type="match status" value="1"/>
</dbReference>
<proteinExistence type="predicted"/>
<reference evidence="4" key="1">
    <citation type="journal article" date="2020" name="J. ISSAAS">
        <title>Lactobacilli and other gastrointestinal microbiota of Peromyscus leucopus, reservoir host for agents of Lyme disease and other zoonoses in North America.</title>
        <authorList>
            <person name="Milovic A."/>
            <person name="Bassam K."/>
            <person name="Shao H."/>
            <person name="Chatzistamou I."/>
            <person name="Tufts D.M."/>
            <person name="Diuk-Wasser M."/>
            <person name="Barbour A.G."/>
        </authorList>
    </citation>
    <scope>NUCLEOTIDE SEQUENCE</scope>
    <source>
        <strain evidence="4">LL50</strain>
    </source>
</reference>
<feature type="domain" description="SCP" evidence="3">
    <location>
        <begin position="138"/>
        <end position="249"/>
    </location>
</feature>
<feature type="region of interest" description="Disordered" evidence="1">
    <location>
        <begin position="160"/>
        <end position="184"/>
    </location>
</feature>
<name>A0A650ENJ6_9SPIO</name>
<gene>
    <name evidence="4" type="ORF">Unknown280_0510</name>
</gene>
<dbReference type="SUPFAM" id="SSF55797">
    <property type="entry name" value="PR-1-like"/>
    <property type="match status" value="1"/>
</dbReference>
<dbReference type="InterPro" id="IPR014044">
    <property type="entry name" value="CAP_dom"/>
</dbReference>
<sequence length="264" mass="29003">MKITKIILSFIASAMLFASCETLSNLLGGNFFNSNLQSESGEQKVTPISKSATKKNSAIQDTENWDIASLDTARNVDYLSEIEKDVILEMNKARSDPKKYAELYIAPFAKKFRSDGTYIKDGVTMMTNEGVAVVNECIKEMSAKKAMEILRPEKGLSLAAQSHATSQAKTSQTGHKGTDGSSPFTRIQKYGTFRTAGENISYGSKDGQEIVIQLLVDDGVKNRGHRKNIFNSAFTQTGVGYAEGHKTYRAECVITYAGGYEEKK</sequence>
<accession>A0A650ENJ6</accession>
<dbReference type="Pfam" id="PF00188">
    <property type="entry name" value="CAP"/>
    <property type="match status" value="1"/>
</dbReference>
<dbReference type="AlphaFoldDB" id="A0A650ENJ6"/>
<protein>
    <recommendedName>
        <fullName evidence="3">SCP domain-containing protein</fullName>
    </recommendedName>
</protein>
<evidence type="ECO:0000313" key="4">
    <source>
        <dbReference type="EMBL" id="QGT51359.1"/>
    </source>
</evidence>
<dbReference type="PANTHER" id="PTHR31157">
    <property type="entry name" value="SCP DOMAIN-CONTAINING PROTEIN"/>
    <property type="match status" value="1"/>
</dbReference>
<feature type="signal peptide" evidence="2">
    <location>
        <begin position="1"/>
        <end position="18"/>
    </location>
</feature>
<organism evidence="4">
    <name type="scientific">uncultured Spirochaetaceae bacterium</name>
    <dbReference type="NCBI Taxonomy" id="201186"/>
    <lineage>
        <taxon>Bacteria</taxon>
        <taxon>Pseudomonadati</taxon>
        <taxon>Spirochaetota</taxon>
        <taxon>Spirochaetia</taxon>
        <taxon>Spirochaetales</taxon>
        <taxon>Spirochaetaceae</taxon>
        <taxon>environmental samples</taxon>
    </lineage>
</organism>
<dbReference type="EMBL" id="MN577574">
    <property type="protein sequence ID" value="QGT51359.1"/>
    <property type="molecule type" value="Genomic_DNA"/>
</dbReference>
<dbReference type="CDD" id="cd05379">
    <property type="entry name" value="CAP_bacterial"/>
    <property type="match status" value="1"/>
</dbReference>
<evidence type="ECO:0000256" key="1">
    <source>
        <dbReference type="SAM" id="MobiDB-lite"/>
    </source>
</evidence>
<dbReference type="PROSITE" id="PS51257">
    <property type="entry name" value="PROKAR_LIPOPROTEIN"/>
    <property type="match status" value="1"/>
</dbReference>
<evidence type="ECO:0000256" key="2">
    <source>
        <dbReference type="SAM" id="SignalP"/>
    </source>
</evidence>
<dbReference type="Gene3D" id="3.40.33.10">
    <property type="entry name" value="CAP"/>
    <property type="match status" value="1"/>
</dbReference>
<keyword evidence="2" id="KW-0732">Signal</keyword>
<evidence type="ECO:0000259" key="3">
    <source>
        <dbReference type="Pfam" id="PF00188"/>
    </source>
</evidence>
<feature type="chain" id="PRO_5024986980" description="SCP domain-containing protein" evidence="2">
    <location>
        <begin position="19"/>
        <end position="264"/>
    </location>
</feature>
<dbReference type="InterPro" id="IPR035940">
    <property type="entry name" value="CAP_sf"/>
</dbReference>